<protein>
    <recommendedName>
        <fullName evidence="1">Heterokaryon incompatibility domain-containing protein</fullName>
    </recommendedName>
</protein>
<evidence type="ECO:0000313" key="2">
    <source>
        <dbReference type="EMBL" id="RDL40024.1"/>
    </source>
</evidence>
<keyword evidence="3" id="KW-1185">Reference proteome</keyword>
<gene>
    <name evidence="2" type="ORF">BP5553_00003</name>
</gene>
<dbReference type="GeneID" id="43592852"/>
<reference evidence="2 3" key="1">
    <citation type="journal article" date="2018" name="IMA Fungus">
        <title>IMA Genome-F 9: Draft genome sequence of Annulohypoxylon stygium, Aspergillus mulundensis, Berkeleyomyces basicola (syn. Thielaviopsis basicola), Ceratocystis smalleyi, two Cercospora beticola strains, Coleophoma cylindrospora, Fusarium fracticaudum, Phialophora cf. hyalina, and Morchella septimelata.</title>
        <authorList>
            <person name="Wingfield B.D."/>
            <person name="Bills G.F."/>
            <person name="Dong Y."/>
            <person name="Huang W."/>
            <person name="Nel W.J."/>
            <person name="Swalarsk-Parry B.S."/>
            <person name="Vaghefi N."/>
            <person name="Wilken P.M."/>
            <person name="An Z."/>
            <person name="de Beer Z.W."/>
            <person name="De Vos L."/>
            <person name="Chen L."/>
            <person name="Duong T.A."/>
            <person name="Gao Y."/>
            <person name="Hammerbacher A."/>
            <person name="Kikkert J.R."/>
            <person name="Li Y."/>
            <person name="Li H."/>
            <person name="Li K."/>
            <person name="Li Q."/>
            <person name="Liu X."/>
            <person name="Ma X."/>
            <person name="Naidoo K."/>
            <person name="Pethybridge S.J."/>
            <person name="Sun J."/>
            <person name="Steenkamp E.T."/>
            <person name="van der Nest M.A."/>
            <person name="van Wyk S."/>
            <person name="Wingfield M.J."/>
            <person name="Xiong C."/>
            <person name="Yue Q."/>
            <person name="Zhang X."/>
        </authorList>
    </citation>
    <scope>NUCLEOTIDE SEQUENCE [LARGE SCALE GENOMIC DNA]</scope>
    <source>
        <strain evidence="2 3">BP 5553</strain>
    </source>
</reference>
<sequence length="684" mass="77941">MPENFYHHQTWKAWNEGVADNCSLCIWIQEQFGLKINNLLEGDYSSWINSDLNSVLNIDNTSSRKLNPTCFWSKGYDDFPALILSCEGQEFHRLWERSDFDLFEVRPGHDRLEVAGYEPTVYTNSKACFELAKHWLRTCEMKHTKCERPRTEGEKSWKPTRLIRIYEDNDDRQLFEGEEIPDEVTYATLSHCWGKIEDKLVLTLENRDDLKQAIPPFGGLKTFEDAVNIARQLGLWYLWIDSLCIVQNSKEDWLAQSAQMSNVYKYSFCNITATSATSDLEGCFFNRSLNQVYLNPLYIDFTDDLSSNSLDEPHLIIAVPSRKDSPRSLEGRYELLQKGAIWAWREDITLAAVNRRAWVVQERLLAPRVLHFSKTQLYWECAELQASESFPFGQPMEQESDYKAQTSFATEAKQYMAGDSTDAQVASEARKLAFSTWGHAVRAFTSAELTYNSDKLIAISAIAREMKLLMKCRYLAGHWETDLIHQLAWIGLPPGGGYRQPSTSTQSGGLPDEYCAPSWSWASSNQCIDIFRQMSNDPLKPALAEVIAVQIELSTDDEMGQVKGGYVKLRGHMVEFQLGSVREEDLSKMYVTLDNDDAGDTLEISALSSVFPHKTIWFMPIEAEGSPPYPMLTCLAIDKVEDQIGTFRRIGTALWYSPTKEEAGDLEGPDLINRGITLTDIKII</sequence>
<evidence type="ECO:0000259" key="1">
    <source>
        <dbReference type="Pfam" id="PF06985"/>
    </source>
</evidence>
<dbReference type="EMBL" id="NPIC01000001">
    <property type="protein sequence ID" value="RDL40024.1"/>
    <property type="molecule type" value="Genomic_DNA"/>
</dbReference>
<dbReference type="PANTHER" id="PTHR33112:SF9">
    <property type="entry name" value="HETEROKARYON INCOMPATIBILITY DOMAIN-CONTAINING PROTEIN"/>
    <property type="match status" value="1"/>
</dbReference>
<dbReference type="Proteomes" id="UP000254866">
    <property type="component" value="Unassembled WGS sequence"/>
</dbReference>
<feature type="domain" description="Heterokaryon incompatibility" evidence="1">
    <location>
        <begin position="186"/>
        <end position="362"/>
    </location>
</feature>
<comment type="caution">
    <text evidence="2">The sequence shown here is derived from an EMBL/GenBank/DDBJ whole genome shotgun (WGS) entry which is preliminary data.</text>
</comment>
<organism evidence="2 3">
    <name type="scientific">Venustampulla echinocandica</name>
    <dbReference type="NCBI Taxonomy" id="2656787"/>
    <lineage>
        <taxon>Eukaryota</taxon>
        <taxon>Fungi</taxon>
        <taxon>Dikarya</taxon>
        <taxon>Ascomycota</taxon>
        <taxon>Pezizomycotina</taxon>
        <taxon>Leotiomycetes</taxon>
        <taxon>Helotiales</taxon>
        <taxon>Pleuroascaceae</taxon>
        <taxon>Venustampulla</taxon>
    </lineage>
</organism>
<accession>A0A370TWW3</accession>
<dbReference type="STRING" id="2656787.A0A370TWW3"/>
<proteinExistence type="predicted"/>
<dbReference type="PANTHER" id="PTHR33112">
    <property type="entry name" value="DOMAIN PROTEIN, PUTATIVE-RELATED"/>
    <property type="match status" value="1"/>
</dbReference>
<name>A0A370TWW3_9HELO</name>
<dbReference type="InterPro" id="IPR010730">
    <property type="entry name" value="HET"/>
</dbReference>
<evidence type="ECO:0000313" key="3">
    <source>
        <dbReference type="Proteomes" id="UP000254866"/>
    </source>
</evidence>
<dbReference type="RefSeq" id="XP_031872680.1">
    <property type="nucleotide sequence ID" value="XM_032008626.1"/>
</dbReference>
<dbReference type="OrthoDB" id="2958217at2759"/>
<dbReference type="AlphaFoldDB" id="A0A370TWW3"/>
<dbReference type="Pfam" id="PF06985">
    <property type="entry name" value="HET"/>
    <property type="match status" value="1"/>
</dbReference>